<dbReference type="PaxDb" id="6239-F14D2.5"/>
<evidence type="ECO:0000313" key="3">
    <source>
        <dbReference type="Proteomes" id="UP000001940"/>
    </source>
</evidence>
<dbReference type="WormBase" id="F14D2.5">
    <property type="protein sequence ID" value="CE46057"/>
    <property type="gene ID" value="WBGene00017453"/>
</dbReference>
<organism evidence="2 3">
    <name type="scientific">Caenorhabditis elegans</name>
    <dbReference type="NCBI Taxonomy" id="6239"/>
    <lineage>
        <taxon>Eukaryota</taxon>
        <taxon>Metazoa</taxon>
        <taxon>Ecdysozoa</taxon>
        <taxon>Nematoda</taxon>
        <taxon>Chromadorea</taxon>
        <taxon>Rhabditida</taxon>
        <taxon>Rhabditina</taxon>
        <taxon>Rhabditomorpha</taxon>
        <taxon>Rhabditoidea</taxon>
        <taxon>Rhabditidae</taxon>
        <taxon>Peloderinae</taxon>
        <taxon>Caenorhabditis</taxon>
    </lineage>
</organism>
<keyword evidence="3" id="KW-1185">Reference proteome</keyword>
<dbReference type="Proteomes" id="UP000001940">
    <property type="component" value="Chromosome II"/>
</dbReference>
<reference evidence="2 3" key="1">
    <citation type="journal article" date="1998" name="Science">
        <title>Genome sequence of the nematode C. elegans: a platform for investigating biology.</title>
        <authorList>
            <consortium name="The C. elegans sequencing consortium"/>
            <person name="Sulson J.E."/>
            <person name="Waterston R."/>
        </authorList>
    </citation>
    <scope>NUCLEOTIDE SEQUENCE [LARGE SCALE GENOMIC DNA]</scope>
    <source>
        <strain evidence="2 3">Bristol N2</strain>
    </source>
</reference>
<dbReference type="RefSeq" id="NP_494510.2">
    <property type="nucleotide sequence ID" value="NM_062109.2"/>
</dbReference>
<accession>O44802</accession>
<dbReference type="KEGG" id="cel:CELE_F14D2.5"/>
<feature type="region of interest" description="Disordered" evidence="1">
    <location>
        <begin position="1"/>
        <end position="71"/>
    </location>
</feature>
<protein>
    <submittedName>
        <fullName evidence="2">BZIP domain-containing protein</fullName>
    </submittedName>
</protein>
<dbReference type="GeneID" id="184456"/>
<dbReference type="SMR" id="O44802"/>
<sequence length="71" mass="7779">MFETAQKRRDRRNAAHMNEVMRQRRLDREAAARQGLPLAPLKSSSSTGASGSSSDRSSLANLDALAHPSTR</sequence>
<name>O44802_CAEEL</name>
<proteinExistence type="predicted"/>
<dbReference type="EMBL" id="BX284602">
    <property type="protein sequence ID" value="CCD69494.1"/>
    <property type="molecule type" value="Genomic_DNA"/>
</dbReference>
<feature type="compositionally biased region" description="Low complexity" evidence="1">
    <location>
        <begin position="41"/>
        <end position="71"/>
    </location>
</feature>
<feature type="compositionally biased region" description="Basic and acidic residues" evidence="1">
    <location>
        <begin position="19"/>
        <end position="31"/>
    </location>
</feature>
<dbReference type="AGR" id="WB:WBGene00017453"/>
<dbReference type="Bgee" id="WBGene00017453">
    <property type="expression patterns" value="Expressed in adult organism and 4 other cell types or tissues"/>
</dbReference>
<dbReference type="HOGENOM" id="CLU_2742345_0_0_1"/>
<dbReference type="AlphaFoldDB" id="O44802"/>
<evidence type="ECO:0000313" key="4">
    <source>
        <dbReference type="WormBase" id="F14D2.5"/>
    </source>
</evidence>
<gene>
    <name evidence="2" type="ORF">CELE_F14D2.5</name>
    <name evidence="2 4" type="ORF">F14D2.5</name>
</gene>
<dbReference type="CTD" id="184456"/>
<evidence type="ECO:0000313" key="2">
    <source>
        <dbReference type="EMBL" id="CCD69494.1"/>
    </source>
</evidence>
<dbReference type="UCSC" id="F14D2.5">
    <property type="organism name" value="c. elegans"/>
</dbReference>
<dbReference type="InParanoid" id="O44802"/>
<evidence type="ECO:0000256" key="1">
    <source>
        <dbReference type="SAM" id="MobiDB-lite"/>
    </source>
</evidence>